<comment type="caution">
    <text evidence="2">The sequence shown here is derived from an EMBL/GenBank/DDBJ whole genome shotgun (WGS) entry which is preliminary data.</text>
</comment>
<keyword evidence="1" id="KW-1133">Transmembrane helix</keyword>
<protein>
    <submittedName>
        <fullName evidence="2">Uncharacterized protein</fullName>
    </submittedName>
</protein>
<dbReference type="Proteomes" id="UP000249754">
    <property type="component" value="Unassembled WGS sequence"/>
</dbReference>
<feature type="transmembrane region" description="Helical" evidence="1">
    <location>
        <begin position="172"/>
        <end position="193"/>
    </location>
</feature>
<name>A0A327RVB5_9SPHI</name>
<keyword evidence="1" id="KW-0812">Transmembrane</keyword>
<evidence type="ECO:0000256" key="1">
    <source>
        <dbReference type="SAM" id="Phobius"/>
    </source>
</evidence>
<accession>A0A327RVB5</accession>
<feature type="transmembrane region" description="Helical" evidence="1">
    <location>
        <begin position="144"/>
        <end position="166"/>
    </location>
</feature>
<keyword evidence="1" id="KW-0472">Membrane</keyword>
<sequence length="232" mass="27117">MKKMTIKEIKEFYESTILTKKTVYEFMDHPGNPGLLKEYKYLMKILLFLPVPSVICMIVITIRVNFSYIPFITLFILLLMLAMTGRRFTDLFKRAELLNGKTLEYSRSEKLILYCKNILLLDYTGIQKLIEDCEKKGNIKAKKLAFIAYFGVLLTTGGSFIGIIIAVRKEEILTYSINTGLCIVFFSFLWLVYSTFHSDIMNKESNTYRHIAELLKEINYSKKKNQYNKRVI</sequence>
<evidence type="ECO:0000313" key="2">
    <source>
        <dbReference type="EMBL" id="RAJ20896.1"/>
    </source>
</evidence>
<evidence type="ECO:0000313" key="3">
    <source>
        <dbReference type="Proteomes" id="UP000249754"/>
    </source>
</evidence>
<dbReference type="AlphaFoldDB" id="A0A327RVB5"/>
<organism evidence="2 3">
    <name type="scientific">Pedobacter cryoconitis</name>
    <dbReference type="NCBI Taxonomy" id="188932"/>
    <lineage>
        <taxon>Bacteria</taxon>
        <taxon>Pseudomonadati</taxon>
        <taxon>Bacteroidota</taxon>
        <taxon>Sphingobacteriia</taxon>
        <taxon>Sphingobacteriales</taxon>
        <taxon>Sphingobacteriaceae</taxon>
        <taxon>Pedobacter</taxon>
    </lineage>
</organism>
<dbReference type="EMBL" id="QLLR01000046">
    <property type="protein sequence ID" value="RAJ20896.1"/>
    <property type="molecule type" value="Genomic_DNA"/>
</dbReference>
<gene>
    <name evidence="2" type="ORF">LY11_05098</name>
</gene>
<reference evidence="2 3" key="1">
    <citation type="submission" date="2018-06" db="EMBL/GenBank/DDBJ databases">
        <title>Genomic Encyclopedia of Archaeal and Bacterial Type Strains, Phase II (KMG-II): from individual species to whole genera.</title>
        <authorList>
            <person name="Goeker M."/>
        </authorList>
    </citation>
    <scope>NUCLEOTIDE SEQUENCE [LARGE SCALE GENOMIC DNA]</scope>
    <source>
        <strain evidence="2 3">DSM 14825</strain>
    </source>
</reference>
<proteinExistence type="predicted"/>
<dbReference type="RefSeq" id="WP_111636376.1">
    <property type="nucleotide sequence ID" value="NZ_QLLR01000046.1"/>
</dbReference>
<feature type="transmembrane region" description="Helical" evidence="1">
    <location>
        <begin position="68"/>
        <end position="85"/>
    </location>
</feature>
<feature type="transmembrane region" description="Helical" evidence="1">
    <location>
        <begin position="41"/>
        <end position="62"/>
    </location>
</feature>